<dbReference type="EMBL" id="FWXD01000003">
    <property type="protein sequence ID" value="SMC19603.1"/>
    <property type="molecule type" value="Genomic_DNA"/>
</dbReference>
<evidence type="ECO:0000259" key="7">
    <source>
        <dbReference type="PROSITE" id="PS51471"/>
    </source>
</evidence>
<dbReference type="InterPro" id="IPR005123">
    <property type="entry name" value="Oxoglu/Fe-dep_dioxygenase_dom"/>
</dbReference>
<dbReference type="Proteomes" id="UP000192761">
    <property type="component" value="Unassembled WGS sequence"/>
</dbReference>
<dbReference type="STRING" id="1121001.SAMN02745857_00751"/>
<evidence type="ECO:0000256" key="1">
    <source>
        <dbReference type="ARBA" id="ARBA00001961"/>
    </source>
</evidence>
<protein>
    <submittedName>
        <fullName evidence="8">2OG-Fe(II) oxygenase superfamily protein</fullName>
    </submittedName>
</protein>
<dbReference type="Gene3D" id="2.60.120.620">
    <property type="entry name" value="q2cbj1_9rhob like domain"/>
    <property type="match status" value="1"/>
</dbReference>
<keyword evidence="6" id="KW-0408">Iron</keyword>
<dbReference type="PANTHER" id="PTHR10869:SF236">
    <property type="entry name" value="PROLYL 4-HYDROXYLASE ALPHA SUBUNIT DOMAIN-CONTAINING PROTEIN"/>
    <property type="match status" value="1"/>
</dbReference>
<dbReference type="OrthoDB" id="269774at2"/>
<evidence type="ECO:0000256" key="5">
    <source>
        <dbReference type="ARBA" id="ARBA00023002"/>
    </source>
</evidence>
<dbReference type="InterPro" id="IPR044862">
    <property type="entry name" value="Pro_4_hyd_alph_FE2OG_OXY"/>
</dbReference>
<keyword evidence="2" id="KW-0479">Metal-binding</keyword>
<reference evidence="8 9" key="1">
    <citation type="submission" date="2017-04" db="EMBL/GenBank/DDBJ databases">
        <authorList>
            <person name="Afonso C.L."/>
            <person name="Miller P.J."/>
            <person name="Scott M.A."/>
            <person name="Spackman E."/>
            <person name="Goraichik I."/>
            <person name="Dimitrov K.M."/>
            <person name="Suarez D.L."/>
            <person name="Swayne D.E."/>
        </authorList>
    </citation>
    <scope>NUCLEOTIDE SEQUENCE [LARGE SCALE GENOMIC DNA]</scope>
    <source>
        <strain evidence="8 9">DSM 23236</strain>
    </source>
</reference>
<keyword evidence="4" id="KW-0223">Dioxygenase</keyword>
<organism evidence="8 9">
    <name type="scientific">Andreprevotia lacus DSM 23236</name>
    <dbReference type="NCBI Taxonomy" id="1121001"/>
    <lineage>
        <taxon>Bacteria</taxon>
        <taxon>Pseudomonadati</taxon>
        <taxon>Pseudomonadota</taxon>
        <taxon>Betaproteobacteria</taxon>
        <taxon>Neisseriales</taxon>
        <taxon>Chitinibacteraceae</taxon>
        <taxon>Andreprevotia</taxon>
    </lineage>
</organism>
<evidence type="ECO:0000313" key="8">
    <source>
        <dbReference type="EMBL" id="SMC19603.1"/>
    </source>
</evidence>
<dbReference type="Pfam" id="PF13640">
    <property type="entry name" value="2OG-FeII_Oxy_3"/>
    <property type="match status" value="1"/>
</dbReference>
<evidence type="ECO:0000256" key="2">
    <source>
        <dbReference type="ARBA" id="ARBA00022723"/>
    </source>
</evidence>
<dbReference type="GO" id="GO:0005506">
    <property type="term" value="F:iron ion binding"/>
    <property type="evidence" value="ECO:0007669"/>
    <property type="project" value="InterPro"/>
</dbReference>
<evidence type="ECO:0000313" key="9">
    <source>
        <dbReference type="Proteomes" id="UP000192761"/>
    </source>
</evidence>
<feature type="domain" description="Fe2OG dioxygenase" evidence="7">
    <location>
        <begin position="88"/>
        <end position="178"/>
    </location>
</feature>
<dbReference type="PROSITE" id="PS51471">
    <property type="entry name" value="FE2OG_OXY"/>
    <property type="match status" value="1"/>
</dbReference>
<keyword evidence="5" id="KW-0560">Oxidoreductase</keyword>
<dbReference type="InterPro" id="IPR045054">
    <property type="entry name" value="P4HA-like"/>
</dbReference>
<evidence type="ECO:0000256" key="4">
    <source>
        <dbReference type="ARBA" id="ARBA00022964"/>
    </source>
</evidence>
<dbReference type="GO" id="GO:0004656">
    <property type="term" value="F:procollagen-proline 4-dioxygenase activity"/>
    <property type="evidence" value="ECO:0007669"/>
    <property type="project" value="TreeGrafter"/>
</dbReference>
<proteinExistence type="predicted"/>
<evidence type="ECO:0000256" key="3">
    <source>
        <dbReference type="ARBA" id="ARBA00022896"/>
    </source>
</evidence>
<dbReference type="PANTHER" id="PTHR10869">
    <property type="entry name" value="PROLYL 4-HYDROXYLASE ALPHA SUBUNIT"/>
    <property type="match status" value="1"/>
</dbReference>
<dbReference type="InterPro" id="IPR006620">
    <property type="entry name" value="Pro_4_hyd_alph"/>
</dbReference>
<keyword evidence="9" id="KW-1185">Reference proteome</keyword>
<dbReference type="RefSeq" id="WP_084089203.1">
    <property type="nucleotide sequence ID" value="NZ_FWXD01000003.1"/>
</dbReference>
<gene>
    <name evidence="8" type="ORF">SAMN02745857_00751</name>
</gene>
<accession>A0A1W1X704</accession>
<comment type="cofactor">
    <cofactor evidence="1">
        <name>L-ascorbate</name>
        <dbReference type="ChEBI" id="CHEBI:38290"/>
    </cofactor>
</comment>
<name>A0A1W1X704_9NEIS</name>
<dbReference type="SMART" id="SM00702">
    <property type="entry name" value="P4Hc"/>
    <property type="match status" value="1"/>
</dbReference>
<dbReference type="AlphaFoldDB" id="A0A1W1X704"/>
<dbReference type="GO" id="GO:0031418">
    <property type="term" value="F:L-ascorbic acid binding"/>
    <property type="evidence" value="ECO:0007669"/>
    <property type="project" value="UniProtKB-KW"/>
</dbReference>
<sequence>MEITDYGDGIFTVAHFLSPAECDHYITLGEQIGFDESEISTRAGSVMDKAIRNNDRVLFDDTAMAARLFAQARGVLPLLHEGWMLQGFNERMRFYRYGPNEYFRWHRDGSFVRTVQEASQLTFMIYLNEAYTGGSTDFRTAVIQPRQGMALCFPHRLMHQGAPVLSGSKYVLRTDVMYRLPVASGLSAVDSAAA</sequence>
<keyword evidence="3" id="KW-0847">Vitamin C</keyword>
<evidence type="ECO:0000256" key="6">
    <source>
        <dbReference type="ARBA" id="ARBA00023004"/>
    </source>
</evidence>